<name>A0A314UGV7_PRUYE</name>
<reference evidence="4 5" key="1">
    <citation type="submission" date="2018-02" db="EMBL/GenBank/DDBJ databases">
        <title>Draft genome of wild Prunus yedoensis var. nudiflora.</title>
        <authorList>
            <person name="Baek S."/>
            <person name="Kim J.-H."/>
            <person name="Choi K."/>
            <person name="Kim G.-B."/>
            <person name="Cho A."/>
            <person name="Jang H."/>
            <person name="Shin C.-H."/>
            <person name="Yu H.-J."/>
            <person name="Mun J.-H."/>
        </authorList>
    </citation>
    <scope>NUCLEOTIDE SEQUENCE [LARGE SCALE GENOMIC DNA]</scope>
    <source>
        <strain evidence="5">cv. Jeju island</strain>
        <tissue evidence="4">Leaf</tissue>
    </source>
</reference>
<feature type="domain" description="Protein root UVB sensitive/RUS" evidence="2">
    <location>
        <begin position="313"/>
        <end position="353"/>
    </location>
</feature>
<comment type="similarity">
    <text evidence="1">Belongs to the RUS1 family.</text>
</comment>
<dbReference type="EMBL" id="PJQY01003525">
    <property type="protein sequence ID" value="PQM36707.1"/>
    <property type="molecule type" value="Genomic_DNA"/>
</dbReference>
<evidence type="ECO:0000259" key="3">
    <source>
        <dbReference type="Pfam" id="PF24160"/>
    </source>
</evidence>
<dbReference type="Pfam" id="PF24160">
    <property type="entry name" value="UVB_sens_C"/>
    <property type="match status" value="1"/>
</dbReference>
<keyword evidence="5" id="KW-1185">Reference proteome</keyword>
<protein>
    <submittedName>
        <fullName evidence="4">Protein root UVB sensitive 1 chloroplastic isoform X1</fullName>
    </submittedName>
</protein>
<dbReference type="InterPro" id="IPR006968">
    <property type="entry name" value="RUS_fam"/>
</dbReference>
<proteinExistence type="inferred from homology"/>
<dbReference type="InterPro" id="IPR055412">
    <property type="entry name" value="UVB_sens_C"/>
</dbReference>
<dbReference type="STRING" id="2094558.A0A314UGV7"/>
<evidence type="ECO:0000313" key="4">
    <source>
        <dbReference type="EMBL" id="PQM36707.1"/>
    </source>
</evidence>
<evidence type="ECO:0000256" key="1">
    <source>
        <dbReference type="ARBA" id="ARBA00007558"/>
    </source>
</evidence>
<dbReference type="OrthoDB" id="364779at2759"/>
<accession>A0A314UGV7</accession>
<dbReference type="GO" id="GO:0010224">
    <property type="term" value="P:response to UV-B"/>
    <property type="evidence" value="ECO:0007669"/>
    <property type="project" value="TreeGrafter"/>
</dbReference>
<dbReference type="GO" id="GO:0009941">
    <property type="term" value="C:chloroplast envelope"/>
    <property type="evidence" value="ECO:0007669"/>
    <property type="project" value="TreeGrafter"/>
</dbReference>
<dbReference type="Pfam" id="PF04884">
    <property type="entry name" value="UVB_sens_prot"/>
    <property type="match status" value="2"/>
</dbReference>
<feature type="domain" description="Root UVB sensitive protein C-terminal" evidence="3">
    <location>
        <begin position="401"/>
        <end position="514"/>
    </location>
</feature>
<comment type="caution">
    <text evidence="4">The sequence shown here is derived from an EMBL/GenBank/DDBJ whole genome shotgun (WGS) entry which is preliminary data.</text>
</comment>
<dbReference type="PANTHER" id="PTHR12770">
    <property type="entry name" value="RUS1 FAMILY PROTEIN C16ORF58"/>
    <property type="match status" value="1"/>
</dbReference>
<dbReference type="Proteomes" id="UP000250321">
    <property type="component" value="Unassembled WGS sequence"/>
</dbReference>
<dbReference type="AlphaFoldDB" id="A0A314UGV7"/>
<organism evidence="4 5">
    <name type="scientific">Prunus yedoensis var. nudiflora</name>
    <dbReference type="NCBI Taxonomy" id="2094558"/>
    <lineage>
        <taxon>Eukaryota</taxon>
        <taxon>Viridiplantae</taxon>
        <taxon>Streptophyta</taxon>
        <taxon>Embryophyta</taxon>
        <taxon>Tracheophyta</taxon>
        <taxon>Spermatophyta</taxon>
        <taxon>Magnoliopsida</taxon>
        <taxon>eudicotyledons</taxon>
        <taxon>Gunneridae</taxon>
        <taxon>Pentapetalae</taxon>
        <taxon>rosids</taxon>
        <taxon>fabids</taxon>
        <taxon>Rosales</taxon>
        <taxon>Rosaceae</taxon>
        <taxon>Amygdaloideae</taxon>
        <taxon>Amygdaleae</taxon>
        <taxon>Prunus</taxon>
    </lineage>
</organism>
<feature type="domain" description="Protein root UVB sensitive/RUS" evidence="2">
    <location>
        <begin position="223"/>
        <end position="305"/>
    </location>
</feature>
<sequence>MGCACKSLFIQGSITPPLPPSYIRDRNSVAPPSSALKSNPVLLPSLSLKASQSHAHGLPWKRFNAYTILLDNGGCDSGNKNGGGGGGGGGWNNPFESSSWWWHDEGSSFSGSSGQPHHHPFIFLSFFFCSVACCFCHLRLAYALASSEECEPVWEVRGGNWTKLIPDCVKDAFVVAHEKAIPTALPVITWTTLYGEEFRGSPAKLVVSLPLRHCFTLLDWGKGAIPAAAAVNWVLKDGIGYLSKIMLSKYGRHFDVNPKGWRLFADLLENAAFGMEILTPAFPHLFLLIGAAAGAGRSAAALIQVIAKGEAQGMVSNIVTWIHMFCNLKSYQSIQIRTLNPYRASLVFSEYLLSGQAPSVKEVNEEEPLFPAVPFLNLKPANQVQSTVLSSEAKDAAVEIEHRLQLGSKLSDLVNSKEDVLALLSLYKEEGYIFTEHKGRFCVVLKETSSLQDMLRALFHVNYLYWLEKNAGYEARGTSTDCKPGGRLQISLEYVQREFNHVKNDGESVGWVTDGLIARPLPNRVRLGYVAAPDGLIP</sequence>
<gene>
    <name evidence="4" type="ORF">Pyn_40128</name>
</gene>
<dbReference type="GO" id="GO:0032502">
    <property type="term" value="P:developmental process"/>
    <property type="evidence" value="ECO:0007669"/>
    <property type="project" value="TreeGrafter"/>
</dbReference>
<dbReference type="InterPro" id="IPR054549">
    <property type="entry name" value="UVB_sens_RUS_dom"/>
</dbReference>
<evidence type="ECO:0000259" key="2">
    <source>
        <dbReference type="Pfam" id="PF04884"/>
    </source>
</evidence>
<evidence type="ECO:0000313" key="5">
    <source>
        <dbReference type="Proteomes" id="UP000250321"/>
    </source>
</evidence>
<dbReference type="PANTHER" id="PTHR12770:SF22">
    <property type="entry name" value="PROTEIN ROOT UVB SENSITIVE 1, CHLOROPLASTIC"/>
    <property type="match status" value="1"/>
</dbReference>